<proteinExistence type="predicted"/>
<keyword evidence="3" id="KW-1185">Reference proteome</keyword>
<feature type="region of interest" description="Disordered" evidence="1">
    <location>
        <begin position="47"/>
        <end position="94"/>
    </location>
</feature>
<feature type="region of interest" description="Disordered" evidence="1">
    <location>
        <begin position="1"/>
        <end position="35"/>
    </location>
</feature>
<evidence type="ECO:0000256" key="1">
    <source>
        <dbReference type="SAM" id="MobiDB-lite"/>
    </source>
</evidence>
<name>A0A392NAV1_9FABA</name>
<accession>A0A392NAV1</accession>
<dbReference type="EMBL" id="LXQA010032161">
    <property type="protein sequence ID" value="MCH96369.1"/>
    <property type="molecule type" value="Genomic_DNA"/>
</dbReference>
<organism evidence="2 3">
    <name type="scientific">Trifolium medium</name>
    <dbReference type="NCBI Taxonomy" id="97028"/>
    <lineage>
        <taxon>Eukaryota</taxon>
        <taxon>Viridiplantae</taxon>
        <taxon>Streptophyta</taxon>
        <taxon>Embryophyta</taxon>
        <taxon>Tracheophyta</taxon>
        <taxon>Spermatophyta</taxon>
        <taxon>Magnoliopsida</taxon>
        <taxon>eudicotyledons</taxon>
        <taxon>Gunneridae</taxon>
        <taxon>Pentapetalae</taxon>
        <taxon>rosids</taxon>
        <taxon>fabids</taxon>
        <taxon>Fabales</taxon>
        <taxon>Fabaceae</taxon>
        <taxon>Papilionoideae</taxon>
        <taxon>50 kb inversion clade</taxon>
        <taxon>NPAAA clade</taxon>
        <taxon>Hologalegina</taxon>
        <taxon>IRL clade</taxon>
        <taxon>Trifolieae</taxon>
        <taxon>Trifolium</taxon>
    </lineage>
</organism>
<feature type="compositionally biased region" description="Polar residues" evidence="1">
    <location>
        <begin position="19"/>
        <end position="35"/>
    </location>
</feature>
<evidence type="ECO:0000313" key="3">
    <source>
        <dbReference type="Proteomes" id="UP000265520"/>
    </source>
</evidence>
<sequence>QLRVQPQRGISTPPCVFPTESTTWSQNQSSPSDLHSLSEVQFQPTPLLFSISPPTPEKKRSSTLMDSGSSHRRTIIPLSEPPKTKTNHRDPTTCENPLQLQARLAPTCRRKLSWFWVKELRIADPILDWEKMKRTMSDGLLLNTPKNNNSSVTMRTLLLDSSWETYLFDKEMLLPFTKCSNTTPTSPPKPPYQYFQRKKVLFQGVSTPIHVLK</sequence>
<gene>
    <name evidence="2" type="ORF">A2U01_0017355</name>
</gene>
<dbReference type="Proteomes" id="UP000265520">
    <property type="component" value="Unassembled WGS sequence"/>
</dbReference>
<reference evidence="2 3" key="1">
    <citation type="journal article" date="2018" name="Front. Plant Sci.">
        <title>Red Clover (Trifolium pratense) and Zigzag Clover (T. medium) - A Picture of Genomic Similarities and Differences.</title>
        <authorList>
            <person name="Dluhosova J."/>
            <person name="Istvanek J."/>
            <person name="Nedelnik J."/>
            <person name="Repkova J."/>
        </authorList>
    </citation>
    <scope>NUCLEOTIDE SEQUENCE [LARGE SCALE GENOMIC DNA]</scope>
    <source>
        <strain evidence="3">cv. 10/8</strain>
        <tissue evidence="2">Leaf</tissue>
    </source>
</reference>
<evidence type="ECO:0000313" key="2">
    <source>
        <dbReference type="EMBL" id="MCH96369.1"/>
    </source>
</evidence>
<comment type="caution">
    <text evidence="2">The sequence shown here is derived from an EMBL/GenBank/DDBJ whole genome shotgun (WGS) entry which is preliminary data.</text>
</comment>
<protein>
    <submittedName>
        <fullName evidence="2">Uncharacterized protein</fullName>
    </submittedName>
</protein>
<feature type="non-terminal residue" evidence="2">
    <location>
        <position position="1"/>
    </location>
</feature>
<dbReference type="AlphaFoldDB" id="A0A392NAV1"/>